<dbReference type="GO" id="GO:0004197">
    <property type="term" value="F:cysteine-type endopeptidase activity"/>
    <property type="evidence" value="ECO:0007669"/>
    <property type="project" value="InterPro"/>
</dbReference>
<feature type="compositionally biased region" description="Polar residues" evidence="1">
    <location>
        <begin position="1081"/>
        <end position="1090"/>
    </location>
</feature>
<feature type="compositionally biased region" description="Polar residues" evidence="1">
    <location>
        <begin position="1126"/>
        <end position="1140"/>
    </location>
</feature>
<gene>
    <name evidence="3" type="ORF">V5E97_26490</name>
</gene>
<sequence>MTTRTQHQWAIRLLVVAIQGMAWTPCPGQDLTTGAIAASKDDVPSEPEAAEPAVTRGDRRLTPRSKAPSTGGIQYRKRWALVVGINYNAADREAIKDGGTSRELKNAENDASAVAELLKAKYGYGQDGALELLLGKQATKEEISKRLGQGLLGNTEEVHEDDSVVFYFSGHGERGEGPAAEKQADSHPGFLLPIDFKRLKVGEREELFETSAIDLAEVVRMLNKCPARHKLLILDCCHSGTVFQIQVTGAAGGQFEHQDNDPTLFGERSLQAVTASRDLASDGQGQDKNSPFTRSLLRALNAVPPKLPRNRYYFTTNQLFHAMRAYLDGNLPPKQSPQCRWLDDERNGEFHFFPDPGASFVEEVSRESRQLLLAMVPSTFGNWWADEMPWFMPGLRLEILKDKLESRSMADEIDKDKLREAARQSVRRLEEDAHLPAPLRLRLGHLKTMLQLDQQKDRNEQMLSVVKTLKASVETSGKRDEVEAVDLHYLAVLQHKLGDHAEARTNYIQALQRYEAEEKMSLLVRPLRALCLLDLGMLELTVLNDYPEAFRRFTEAESMFGLGSPAPFKVYCLSKQADALRRDGITGPAERRMDDAIQLTEAFDPKSEHPLTASAWKYYAWACMEQWKFPQAAEKFTRASEILSLPANLNRDECSIDRFHIDHGLAMIHRFQGRDDLALEAYRTLTPALTTAITELEARKVEVSNFAEVRSLLYDRLVNSLERQADCSMFGRDPNYAEAADDYRRALLKVDQTPKATRDQVRKDLLYRRAIALSLQDLQAERRTQGDPAQPSASILQLARHLRTAADAIGSKKSDPLKVKLSAALAYACPGGVEQNPKPPAAGAPQPNLADLCKLLEELRETSRDFDRDELERLMFAYKFLIELESPDSDPFLKIEYADMLLRLCQSAIHRAAADPDVLKYLRPYYDVAFLAKVKYQPDRVKELIELVWEATTGTPYHKPKTIRPVLALYLAGGRCHLLLDPTRGTPTMFALDRSAEDLRRASQSQWALSCPVDLQRALRRLDLKADQKVLLIWRDPVEGIGTRGPSPSLPGLAGRPTAEQPITAALEGAPEPGFPFDLRSSFSYQSTPEQVIEDIASVKLIQKPEPQRAAPGPSTQGAHQPRTEPATQLTLPEDQNQASSPPPPKS</sequence>
<dbReference type="PANTHER" id="PTHR48104">
    <property type="entry name" value="METACASPASE-4"/>
    <property type="match status" value="1"/>
</dbReference>
<feature type="domain" description="Peptidase C14 caspase" evidence="2">
    <location>
        <begin position="77"/>
        <end position="339"/>
    </location>
</feature>
<dbReference type="GO" id="GO:0006508">
    <property type="term" value="P:proteolysis"/>
    <property type="evidence" value="ECO:0007669"/>
    <property type="project" value="InterPro"/>
</dbReference>
<dbReference type="InterPro" id="IPR050452">
    <property type="entry name" value="Metacaspase"/>
</dbReference>
<dbReference type="GO" id="GO:0005737">
    <property type="term" value="C:cytoplasm"/>
    <property type="evidence" value="ECO:0007669"/>
    <property type="project" value="TreeGrafter"/>
</dbReference>
<dbReference type="Pfam" id="PF00656">
    <property type="entry name" value="Peptidase_C14"/>
    <property type="match status" value="1"/>
</dbReference>
<feature type="region of interest" description="Disordered" evidence="1">
    <location>
        <begin position="40"/>
        <end position="71"/>
    </location>
</feature>
<dbReference type="SUPFAM" id="SSF52129">
    <property type="entry name" value="Caspase-like"/>
    <property type="match status" value="1"/>
</dbReference>
<reference evidence="3" key="1">
    <citation type="submission" date="2024-05" db="EMBL/GenBank/DDBJ databases">
        <title>Planctomycetes of the genus Singulisphaera possess chitinolytic capabilities.</title>
        <authorList>
            <person name="Ivanova A."/>
        </authorList>
    </citation>
    <scope>NUCLEOTIDE SEQUENCE</scope>
    <source>
        <strain evidence="3">Ch08T</strain>
    </source>
</reference>
<organism evidence="3">
    <name type="scientific">Singulisphaera sp. Ch08</name>
    <dbReference type="NCBI Taxonomy" id="3120278"/>
    <lineage>
        <taxon>Bacteria</taxon>
        <taxon>Pseudomonadati</taxon>
        <taxon>Planctomycetota</taxon>
        <taxon>Planctomycetia</taxon>
        <taxon>Isosphaerales</taxon>
        <taxon>Isosphaeraceae</taxon>
        <taxon>Singulisphaera</taxon>
    </lineage>
</organism>
<feature type="region of interest" description="Disordered" evidence="1">
    <location>
        <begin position="1068"/>
        <end position="1147"/>
    </location>
</feature>
<protein>
    <submittedName>
        <fullName evidence="3">Caspase family protein</fullName>
    </submittedName>
</protein>
<dbReference type="InterPro" id="IPR011600">
    <property type="entry name" value="Pept_C14_caspase"/>
</dbReference>
<dbReference type="Gene3D" id="3.40.50.1460">
    <property type="match status" value="1"/>
</dbReference>
<dbReference type="RefSeq" id="WP_406694619.1">
    <property type="nucleotide sequence ID" value="NZ_CP155447.1"/>
</dbReference>
<dbReference type="InterPro" id="IPR029030">
    <property type="entry name" value="Caspase-like_dom_sf"/>
</dbReference>
<name>A0AAU7C9G4_9BACT</name>
<accession>A0AAU7C9G4</accession>
<dbReference type="InterPro" id="IPR011990">
    <property type="entry name" value="TPR-like_helical_dom_sf"/>
</dbReference>
<evidence type="ECO:0000259" key="2">
    <source>
        <dbReference type="Pfam" id="PF00656"/>
    </source>
</evidence>
<proteinExistence type="predicted"/>
<evidence type="ECO:0000313" key="3">
    <source>
        <dbReference type="EMBL" id="XBH01874.1"/>
    </source>
</evidence>
<evidence type="ECO:0000256" key="1">
    <source>
        <dbReference type="SAM" id="MobiDB-lite"/>
    </source>
</evidence>
<dbReference type="PANTHER" id="PTHR48104:SF30">
    <property type="entry name" value="METACASPASE-1"/>
    <property type="match status" value="1"/>
</dbReference>
<dbReference type="Gene3D" id="1.25.40.10">
    <property type="entry name" value="Tetratricopeptide repeat domain"/>
    <property type="match status" value="1"/>
</dbReference>
<dbReference type="AlphaFoldDB" id="A0AAU7C9G4"/>
<dbReference type="SUPFAM" id="SSF48452">
    <property type="entry name" value="TPR-like"/>
    <property type="match status" value="1"/>
</dbReference>
<dbReference type="EMBL" id="CP155447">
    <property type="protein sequence ID" value="XBH01874.1"/>
    <property type="molecule type" value="Genomic_DNA"/>
</dbReference>